<gene>
    <name evidence="8" type="ORF">GO816_17145</name>
</gene>
<proteinExistence type="inferred from homology"/>
<evidence type="ECO:0000256" key="5">
    <source>
        <dbReference type="ARBA" id="ARBA00023237"/>
    </source>
</evidence>
<evidence type="ECO:0000259" key="6">
    <source>
        <dbReference type="Pfam" id="PF07980"/>
    </source>
</evidence>
<dbReference type="SUPFAM" id="SSF48452">
    <property type="entry name" value="TPR-like"/>
    <property type="match status" value="1"/>
</dbReference>
<keyword evidence="3" id="KW-0732">Signal</keyword>
<dbReference type="GO" id="GO:0009279">
    <property type="term" value="C:cell outer membrane"/>
    <property type="evidence" value="ECO:0007669"/>
    <property type="project" value="UniProtKB-SubCell"/>
</dbReference>
<evidence type="ECO:0000259" key="7">
    <source>
        <dbReference type="Pfam" id="PF14322"/>
    </source>
</evidence>
<dbReference type="InterPro" id="IPR033985">
    <property type="entry name" value="SusD-like_N"/>
</dbReference>
<reference evidence="8 9" key="1">
    <citation type="submission" date="2019-12" db="EMBL/GenBank/DDBJ databases">
        <title>Mucilaginibacter sp. HME9299 genome sequencing and assembly.</title>
        <authorList>
            <person name="Kang H."/>
            <person name="Kim H."/>
            <person name="Joh K."/>
        </authorList>
    </citation>
    <scope>NUCLEOTIDE SEQUENCE [LARGE SCALE GENOMIC DNA]</scope>
    <source>
        <strain evidence="8 9">HME9299</strain>
    </source>
</reference>
<comment type="similarity">
    <text evidence="2">Belongs to the SusD family.</text>
</comment>
<sequence>MLIFKIITMKNKIYKVAGYCMLTAAMLSCNNRLEEYNPSGATAEAAWTTPQGFLTNVNGAYQEQRAYYGKEDGALLAESGTDLWFTANKSTYAGQITRYTSLNGSNPGNPTTSIFRLFYRAINICNAGINRIDNAGFPNVDEKNRRLAELRFLRAFYYWHIVEQFGGIVLRTTETTDLQLTASRSSVSAFYDLILSDLKFAADNLPIDWGQEYSRASKKSALGMLARAYLSRAYYAPAGSAERTEYLTMARNTANDVITRASELNTALATSPADLWNPANNKTDVVRKEALYIISNSTTVNLNYDGNGNRLHGWYLTTYSGRPGLIRSIQYGFDNEKRLQPTLHLLDLFNEQMDGRYAASFQETWNANTSYTWTTASAASFGKSTTIAGTQLVPNTSLALQITKQVVPDKATKPWVIYDRNDLYNTSDGTIKSLTDFVPMKKFLDYTRTSPDTRAGFNDIMVIRLAEMYLISAEAEVGLNNFAAAADKLNVLRVRAAIKTPVNYSEAMKLTAAQVGDATTGRLNLILDERARELCGEHLRWYDLKRILNEDNFASYIKNRNRDITTVENYHRLRPVPLTELNALQNGAEFGQNPGYSN</sequence>
<dbReference type="PROSITE" id="PS51257">
    <property type="entry name" value="PROKAR_LIPOPROTEIN"/>
    <property type="match status" value="1"/>
</dbReference>
<dbReference type="EMBL" id="WQLA01000007">
    <property type="protein sequence ID" value="MVN92863.1"/>
    <property type="molecule type" value="Genomic_DNA"/>
</dbReference>
<evidence type="ECO:0000256" key="4">
    <source>
        <dbReference type="ARBA" id="ARBA00023136"/>
    </source>
</evidence>
<dbReference type="Proteomes" id="UP000434850">
    <property type="component" value="Unassembled WGS sequence"/>
</dbReference>
<accession>A0A6I4IR37</accession>
<organism evidence="8 9">
    <name type="scientific">Mucilaginibacter aquatilis</name>
    <dbReference type="NCBI Taxonomy" id="1517760"/>
    <lineage>
        <taxon>Bacteria</taxon>
        <taxon>Pseudomonadati</taxon>
        <taxon>Bacteroidota</taxon>
        <taxon>Sphingobacteriia</taxon>
        <taxon>Sphingobacteriales</taxon>
        <taxon>Sphingobacteriaceae</taxon>
        <taxon>Mucilaginibacter</taxon>
    </lineage>
</organism>
<evidence type="ECO:0000313" key="8">
    <source>
        <dbReference type="EMBL" id="MVN92863.1"/>
    </source>
</evidence>
<keyword evidence="5" id="KW-0998">Cell outer membrane</keyword>
<evidence type="ECO:0000313" key="9">
    <source>
        <dbReference type="Proteomes" id="UP000434850"/>
    </source>
</evidence>
<dbReference type="Pfam" id="PF14322">
    <property type="entry name" value="SusD-like_3"/>
    <property type="match status" value="1"/>
</dbReference>
<name>A0A6I4IR37_9SPHI</name>
<evidence type="ECO:0000256" key="3">
    <source>
        <dbReference type="ARBA" id="ARBA00022729"/>
    </source>
</evidence>
<evidence type="ECO:0000256" key="2">
    <source>
        <dbReference type="ARBA" id="ARBA00006275"/>
    </source>
</evidence>
<evidence type="ECO:0000256" key="1">
    <source>
        <dbReference type="ARBA" id="ARBA00004442"/>
    </source>
</evidence>
<keyword evidence="9" id="KW-1185">Reference proteome</keyword>
<dbReference type="AlphaFoldDB" id="A0A6I4IR37"/>
<feature type="domain" description="SusD-like N-terminal" evidence="7">
    <location>
        <begin position="109"/>
        <end position="230"/>
    </location>
</feature>
<feature type="domain" description="RagB/SusD" evidence="6">
    <location>
        <begin position="349"/>
        <end position="596"/>
    </location>
</feature>
<keyword evidence="4" id="KW-0472">Membrane</keyword>
<dbReference type="Gene3D" id="1.25.40.390">
    <property type="match status" value="1"/>
</dbReference>
<comment type="subcellular location">
    <subcellularLocation>
        <location evidence="1">Cell outer membrane</location>
    </subcellularLocation>
</comment>
<protein>
    <submittedName>
        <fullName evidence="8">RagB/SusD family nutrient uptake outer membrane protein</fullName>
    </submittedName>
</protein>
<comment type="caution">
    <text evidence="8">The sequence shown here is derived from an EMBL/GenBank/DDBJ whole genome shotgun (WGS) entry which is preliminary data.</text>
</comment>
<dbReference type="InterPro" id="IPR011990">
    <property type="entry name" value="TPR-like_helical_dom_sf"/>
</dbReference>
<dbReference type="Pfam" id="PF07980">
    <property type="entry name" value="SusD_RagB"/>
    <property type="match status" value="1"/>
</dbReference>
<dbReference type="InterPro" id="IPR012944">
    <property type="entry name" value="SusD_RagB_dom"/>
</dbReference>
<dbReference type="OrthoDB" id="5694214at2"/>